<dbReference type="Pfam" id="PF26640">
    <property type="entry name" value="DUF8212"/>
    <property type="match status" value="1"/>
</dbReference>
<gene>
    <name evidence="2" type="ORF">FHL15_003324</name>
</gene>
<dbReference type="OrthoDB" id="20872at2759"/>
<dbReference type="STRING" id="2512241.A0A553I6D4"/>
<reference evidence="3" key="1">
    <citation type="submission" date="2019-06" db="EMBL/GenBank/DDBJ databases">
        <title>Draft genome sequence of the griseofulvin-producing fungus Xylaria cubensis strain G536.</title>
        <authorList>
            <person name="Mead M.E."/>
            <person name="Raja H.A."/>
            <person name="Steenwyk J.L."/>
            <person name="Knowles S.L."/>
            <person name="Oberlies N.H."/>
            <person name="Rokas A."/>
        </authorList>
    </citation>
    <scope>NUCLEOTIDE SEQUENCE [LARGE SCALE GENOMIC DNA]</scope>
    <source>
        <strain evidence="3">G536</strain>
    </source>
</reference>
<dbReference type="AlphaFoldDB" id="A0A553I6D4"/>
<evidence type="ECO:0000313" key="2">
    <source>
        <dbReference type="EMBL" id="TRX95770.1"/>
    </source>
</evidence>
<evidence type="ECO:0000259" key="1">
    <source>
        <dbReference type="Pfam" id="PF26640"/>
    </source>
</evidence>
<dbReference type="PANTHER" id="PTHR10622:SF10">
    <property type="entry name" value="HET DOMAIN-CONTAINING PROTEIN"/>
    <property type="match status" value="1"/>
</dbReference>
<dbReference type="Proteomes" id="UP000319160">
    <property type="component" value="Unassembled WGS sequence"/>
</dbReference>
<dbReference type="EMBL" id="VFLP01000014">
    <property type="protein sequence ID" value="TRX95770.1"/>
    <property type="molecule type" value="Genomic_DNA"/>
</dbReference>
<dbReference type="PANTHER" id="PTHR10622">
    <property type="entry name" value="HET DOMAIN-CONTAINING PROTEIN"/>
    <property type="match status" value="1"/>
</dbReference>
<proteinExistence type="predicted"/>
<organism evidence="2 3">
    <name type="scientific">Xylaria flabelliformis</name>
    <dbReference type="NCBI Taxonomy" id="2512241"/>
    <lineage>
        <taxon>Eukaryota</taxon>
        <taxon>Fungi</taxon>
        <taxon>Dikarya</taxon>
        <taxon>Ascomycota</taxon>
        <taxon>Pezizomycotina</taxon>
        <taxon>Sordariomycetes</taxon>
        <taxon>Xylariomycetidae</taxon>
        <taxon>Xylariales</taxon>
        <taxon>Xylariaceae</taxon>
        <taxon>Xylaria</taxon>
    </lineage>
</organism>
<accession>A0A553I6D4</accession>
<dbReference type="InterPro" id="IPR058525">
    <property type="entry name" value="DUF8212"/>
</dbReference>
<name>A0A553I6D4_9PEZI</name>
<comment type="caution">
    <text evidence="2">The sequence shown here is derived from an EMBL/GenBank/DDBJ whole genome shotgun (WGS) entry which is preliminary data.</text>
</comment>
<sequence length="645" mass="73453">MWLLNSCSWELKEFISHNQASPYAILSHTWGDEEVTFRDWQKGPWEDVERNAGFSKIENCCRQAAADDFEWVWIDTAELSGAINSMFQWYKNAGVCYAYLFDILDDIEFNLAGSRWITRGWTLQELIAPREVVFYSSDWKALGTRSELSAYLATVVRIDEPFLVGKSRIDEASIAQRMSWAAMRRTSREEDEAYCLLGLFNINMPLIYGEGPKAFRRLQEALVREYPEDHSLFAWGKIVKQLPDQVSYEETFRLKPLDRKDSPGQIEDELFGLLAKSPDDFKYAGKVVCAPDTGYYFQSVPTTVSVLAGRTARVDLPKYGESIVLRRHLQRLPVVQLFVFGTILLLCGQWNDSQTDFYYVTIPIQHSLHSSQPGRIIISDVYNKQKLIPWSLIPMVETFTIAPLVRPSFMGGGDIMIRRHISNMKHHRTTYNPKVVMSFPRGLIEVPDSMTGSLTSTSYRTDEGHGFFITLVRLEPLDHSHEDSTQGRKCGMLGLTFKPFAAVGKNARKFTILTEYGGSMKPLDEDMTLKSFHTLEEACQWGIDSWRDMKCGHEMVVPQVEWRLSIIGLADVYLSIERVFLDEYVDADSVDDESHPFVDVLDLVVAKSKENSNNGDGVGEGKNTTEVDVKVICEEDADKIYKVGP</sequence>
<feature type="domain" description="DUF8212" evidence="1">
    <location>
        <begin position="213"/>
        <end position="292"/>
    </location>
</feature>
<evidence type="ECO:0000313" key="3">
    <source>
        <dbReference type="Proteomes" id="UP000319160"/>
    </source>
</evidence>
<protein>
    <recommendedName>
        <fullName evidence="1">DUF8212 domain-containing protein</fullName>
    </recommendedName>
</protein>
<keyword evidence="3" id="KW-1185">Reference proteome</keyword>